<sequence length="385" mass="41613">MLQMSIGAALAVPGLTISKEARAQRERDSVGIAVVGLGKLSQGQILPALKRTKGAHLAALVSGVPEKAKKWADEFGLADSAIYNYHNFDAIARDPTIQIVYIVLPNSMHAEFTVRSFKAGKHVLCEKPMSVTLTEAERMIAAGKAANRQLMIAYRCHYDPVNVTGMQLMRKGVIGTPRLINAVMGKQTTLSDSSDAWRLDMAMSGGGALADMGIYGINATRYLLAEEPTEVRGWARTDKSDPRFKTVEDMVVWQMKFPSGAIGDGSSCFSQPGTMAWQAIGTERRLVADPGCFYGGNAIKIVGGSNDTQPQVAEIDHFGNEMNWFADVVRGRVPNVSPGEEGLQDMRIMHAILQSVDNGGSAVKIAFGYKRAYDPATTVGIRTSI</sequence>
<evidence type="ECO:0000313" key="4">
    <source>
        <dbReference type="EMBL" id="TPG52248.1"/>
    </source>
</evidence>
<reference evidence="4 5" key="1">
    <citation type="journal article" date="2019" name="Environ. Microbiol.">
        <title>Species interactions and distinct microbial communities in high Arctic permafrost affected cryosols are associated with the CH4 and CO2 gas fluxes.</title>
        <authorList>
            <person name="Altshuler I."/>
            <person name="Hamel J."/>
            <person name="Turney S."/>
            <person name="Magnuson E."/>
            <person name="Levesque R."/>
            <person name="Greer C."/>
            <person name="Whyte L.G."/>
        </authorList>
    </citation>
    <scope>NUCLEOTIDE SEQUENCE [LARGE SCALE GENOMIC DNA]</scope>
    <source>
        <strain evidence="4 5">E6.1</strain>
    </source>
</reference>
<evidence type="ECO:0000259" key="3">
    <source>
        <dbReference type="Pfam" id="PF22725"/>
    </source>
</evidence>
<feature type="domain" description="Gfo/Idh/MocA-like oxidoreductase N-terminal" evidence="2">
    <location>
        <begin position="31"/>
        <end position="154"/>
    </location>
</feature>
<dbReference type="EMBL" id="RCZC01000004">
    <property type="protein sequence ID" value="TPG52248.1"/>
    <property type="molecule type" value="Genomic_DNA"/>
</dbReference>
<feature type="domain" description="GFO/IDH/MocA-like oxidoreductase" evidence="3">
    <location>
        <begin position="167"/>
        <end position="286"/>
    </location>
</feature>
<dbReference type="Gene3D" id="3.40.50.720">
    <property type="entry name" value="NAD(P)-binding Rossmann-like Domain"/>
    <property type="match status" value="1"/>
</dbReference>
<dbReference type="Pfam" id="PF22725">
    <property type="entry name" value="GFO_IDH_MocA_C3"/>
    <property type="match status" value="1"/>
</dbReference>
<dbReference type="GO" id="GO:0000166">
    <property type="term" value="F:nucleotide binding"/>
    <property type="evidence" value="ECO:0007669"/>
    <property type="project" value="InterPro"/>
</dbReference>
<dbReference type="SUPFAM" id="SSF55347">
    <property type="entry name" value="Glyceraldehyde-3-phosphate dehydrogenase-like, C-terminal domain"/>
    <property type="match status" value="1"/>
</dbReference>
<dbReference type="PRINTS" id="PR01775">
    <property type="entry name" value="GLFROXRDTASE"/>
</dbReference>
<proteinExistence type="predicted"/>
<dbReference type="PANTHER" id="PTHR43818">
    <property type="entry name" value="BCDNA.GH03377"/>
    <property type="match status" value="1"/>
</dbReference>
<dbReference type="Pfam" id="PF01408">
    <property type="entry name" value="GFO_IDH_MocA"/>
    <property type="match status" value="1"/>
</dbReference>
<protein>
    <submittedName>
        <fullName evidence="4">Gfo/Idh/MocA family oxidoreductase</fullName>
    </submittedName>
</protein>
<dbReference type="Proteomes" id="UP000319931">
    <property type="component" value="Unassembled WGS sequence"/>
</dbReference>
<gene>
    <name evidence="4" type="ORF">EAH76_14895</name>
</gene>
<dbReference type="Gene3D" id="3.30.360.10">
    <property type="entry name" value="Dihydrodipicolinate Reductase, domain 2"/>
    <property type="match status" value="1"/>
</dbReference>
<dbReference type="InterPro" id="IPR000683">
    <property type="entry name" value="Gfo/Idh/MocA-like_OxRdtase_N"/>
</dbReference>
<dbReference type="InterPro" id="IPR036291">
    <property type="entry name" value="NAD(P)-bd_dom_sf"/>
</dbReference>
<dbReference type="PANTHER" id="PTHR43818:SF11">
    <property type="entry name" value="BCDNA.GH03377"/>
    <property type="match status" value="1"/>
</dbReference>
<keyword evidence="1" id="KW-0560">Oxidoreductase</keyword>
<evidence type="ECO:0000259" key="2">
    <source>
        <dbReference type="Pfam" id="PF01408"/>
    </source>
</evidence>
<dbReference type="InterPro" id="IPR055170">
    <property type="entry name" value="GFO_IDH_MocA-like_dom"/>
</dbReference>
<name>A0A502FRV5_9SPHN</name>
<dbReference type="OrthoDB" id="9815825at2"/>
<dbReference type="SUPFAM" id="SSF51735">
    <property type="entry name" value="NAD(P)-binding Rossmann-fold domains"/>
    <property type="match status" value="1"/>
</dbReference>
<evidence type="ECO:0000256" key="1">
    <source>
        <dbReference type="ARBA" id="ARBA00023002"/>
    </source>
</evidence>
<comment type="caution">
    <text evidence="4">The sequence shown here is derived from an EMBL/GenBank/DDBJ whole genome shotgun (WGS) entry which is preliminary data.</text>
</comment>
<dbReference type="InterPro" id="IPR050463">
    <property type="entry name" value="Gfo/Idh/MocA_oxidrdct_glycsds"/>
</dbReference>
<evidence type="ECO:0000313" key="5">
    <source>
        <dbReference type="Proteomes" id="UP000319931"/>
    </source>
</evidence>
<accession>A0A502FRV5</accession>
<dbReference type="AlphaFoldDB" id="A0A502FRV5"/>
<organism evidence="4 5">
    <name type="scientific">Sphingomonas glacialis</name>
    <dbReference type="NCBI Taxonomy" id="658225"/>
    <lineage>
        <taxon>Bacteria</taxon>
        <taxon>Pseudomonadati</taxon>
        <taxon>Pseudomonadota</taxon>
        <taxon>Alphaproteobacteria</taxon>
        <taxon>Sphingomonadales</taxon>
        <taxon>Sphingomonadaceae</taxon>
        <taxon>Sphingomonas</taxon>
    </lineage>
</organism>
<dbReference type="GO" id="GO:0016491">
    <property type="term" value="F:oxidoreductase activity"/>
    <property type="evidence" value="ECO:0007669"/>
    <property type="project" value="UniProtKB-KW"/>
</dbReference>
<dbReference type="InterPro" id="IPR008354">
    <property type="entry name" value="Glc-Fru_OxRdtase_bac"/>
</dbReference>
<keyword evidence="5" id="KW-1185">Reference proteome</keyword>